<protein>
    <recommendedName>
        <fullName evidence="7">Zn(2)-C6 fungal-type domain-containing protein</fullName>
    </recommendedName>
</protein>
<dbReference type="CDD" id="cd12148">
    <property type="entry name" value="fungal_TF_MHR"/>
    <property type="match status" value="1"/>
</dbReference>
<dbReference type="Proteomes" id="UP000745764">
    <property type="component" value="Unassembled WGS sequence"/>
</dbReference>
<dbReference type="EMBL" id="CAINUL010000016">
    <property type="protein sequence ID" value="CAD0113621.1"/>
    <property type="molecule type" value="Genomic_DNA"/>
</dbReference>
<sequence>MSTSLGVSETNCNECRRRKGKCDRVLPECTSCSRNRRHCLYEKAAGRTPLTRKNLTEAEEKLRRAELRARVAERRAIAAEEKLASLMRTSSAGNMSEHPPMQDNGAASYMPLDVTNTCLDSEASDYLGVLEQQVLSLDDDGLPEEPPSEIDDFSWDEITRVTTNNHEHDQHETTAHVKDEEVVDGMASLSVEERGAGYLGTASGAAMLRLLMPDVEPRDTARQRRKTNTDEPIVHDNKDMAYEQLGLADIDLDSAIDAYFASYHLQYPMVHEPTFRAQYSSIIPRPNGVAFEALVYMLGAIGLFSTATTTNEKSNDDLKLFEAAKLNIKIDVLEKGNVTLLQTWPESRQTITTYTFMLAQAKFHQATAGIYTRVISMPYPSASELLSLDKELLGSWLHSLGPWYVEHAQVPAKFALGHHIMHNRARNFRIIMYRPFVIRSVLSSAKGMDGLGPSPAEQAAIDRCLHEAKTTISSIRTYWSAGIHNRLGAWYSLYFIFQASLIPCLCLRNQPNAPLASDWRSQIHQTLSVMTEMNGINPSSIECQSVINRLCGQFLNTAASASVTSSVPLVATEESPQTQINNVYSMMWPNTSPASTDLLMSDPQWALVMNQGQFDSESVTQTWDWT</sequence>
<dbReference type="InterPro" id="IPR007219">
    <property type="entry name" value="XnlR_reg_dom"/>
</dbReference>
<keyword evidence="3" id="KW-0238">DNA-binding</keyword>
<keyword evidence="6" id="KW-0175">Coiled coil</keyword>
<evidence type="ECO:0000313" key="9">
    <source>
        <dbReference type="Proteomes" id="UP000745764"/>
    </source>
</evidence>
<dbReference type="InterPro" id="IPR051127">
    <property type="entry name" value="Fungal_SecMet_Regulators"/>
</dbReference>
<evidence type="ECO:0000313" key="8">
    <source>
        <dbReference type="EMBL" id="CAD0113621.1"/>
    </source>
</evidence>
<dbReference type="GO" id="GO:0000435">
    <property type="term" value="P:positive regulation of transcription from RNA polymerase II promoter by galactose"/>
    <property type="evidence" value="ECO:0007669"/>
    <property type="project" value="TreeGrafter"/>
</dbReference>
<dbReference type="PROSITE" id="PS50048">
    <property type="entry name" value="ZN2_CY6_FUNGAL_2"/>
    <property type="match status" value="1"/>
</dbReference>
<dbReference type="CDD" id="cd00067">
    <property type="entry name" value="GAL4"/>
    <property type="match status" value="1"/>
</dbReference>
<name>A0A9N8KVU8_9PEZI</name>
<dbReference type="InterPro" id="IPR001138">
    <property type="entry name" value="Zn2Cys6_DnaBD"/>
</dbReference>
<gene>
    <name evidence="8" type="ORF">AWRI4620_LOCUS7876</name>
</gene>
<evidence type="ECO:0000256" key="2">
    <source>
        <dbReference type="ARBA" id="ARBA00023015"/>
    </source>
</evidence>
<dbReference type="InterPro" id="IPR036864">
    <property type="entry name" value="Zn2-C6_fun-type_DNA-bd_sf"/>
</dbReference>
<evidence type="ECO:0000259" key="7">
    <source>
        <dbReference type="PROSITE" id="PS50048"/>
    </source>
</evidence>
<keyword evidence="2" id="KW-0805">Transcription regulation</keyword>
<reference evidence="8" key="1">
    <citation type="submission" date="2020-06" db="EMBL/GenBank/DDBJ databases">
        <authorList>
            <person name="Onetto C."/>
        </authorList>
    </citation>
    <scope>NUCLEOTIDE SEQUENCE</scope>
</reference>
<dbReference type="GO" id="GO:0000981">
    <property type="term" value="F:DNA-binding transcription factor activity, RNA polymerase II-specific"/>
    <property type="evidence" value="ECO:0007669"/>
    <property type="project" value="InterPro"/>
</dbReference>
<evidence type="ECO:0000256" key="5">
    <source>
        <dbReference type="ARBA" id="ARBA00023242"/>
    </source>
</evidence>
<evidence type="ECO:0000256" key="4">
    <source>
        <dbReference type="ARBA" id="ARBA00023163"/>
    </source>
</evidence>
<keyword evidence="1" id="KW-0479">Metal-binding</keyword>
<dbReference type="Gene3D" id="4.10.240.10">
    <property type="entry name" value="Zn(2)-C6 fungal-type DNA-binding domain"/>
    <property type="match status" value="1"/>
</dbReference>
<dbReference type="PANTHER" id="PTHR47424">
    <property type="entry name" value="REGULATORY PROTEIN GAL4"/>
    <property type="match status" value="1"/>
</dbReference>
<evidence type="ECO:0000256" key="3">
    <source>
        <dbReference type="ARBA" id="ARBA00023125"/>
    </source>
</evidence>
<dbReference type="GO" id="GO:0000978">
    <property type="term" value="F:RNA polymerase II cis-regulatory region sequence-specific DNA binding"/>
    <property type="evidence" value="ECO:0007669"/>
    <property type="project" value="TreeGrafter"/>
</dbReference>
<feature type="domain" description="Zn(2)-C6 fungal-type" evidence="7">
    <location>
        <begin position="11"/>
        <end position="41"/>
    </location>
</feature>
<accession>A0A9N8KVU8</accession>
<comment type="caution">
    <text evidence="8">The sequence shown here is derived from an EMBL/GenBank/DDBJ whole genome shotgun (WGS) entry which is preliminary data.</text>
</comment>
<evidence type="ECO:0000256" key="6">
    <source>
        <dbReference type="SAM" id="Coils"/>
    </source>
</evidence>
<dbReference type="SMART" id="SM00066">
    <property type="entry name" value="GAL4"/>
    <property type="match status" value="1"/>
</dbReference>
<keyword evidence="5" id="KW-0539">Nucleus</keyword>
<keyword evidence="9" id="KW-1185">Reference proteome</keyword>
<dbReference type="GO" id="GO:0005634">
    <property type="term" value="C:nucleus"/>
    <property type="evidence" value="ECO:0007669"/>
    <property type="project" value="TreeGrafter"/>
</dbReference>
<dbReference type="AlphaFoldDB" id="A0A9N8KVU8"/>
<dbReference type="GO" id="GO:0008270">
    <property type="term" value="F:zinc ion binding"/>
    <property type="evidence" value="ECO:0007669"/>
    <property type="project" value="InterPro"/>
</dbReference>
<organism evidence="8 9">
    <name type="scientific">Aureobasidium uvarum</name>
    <dbReference type="NCBI Taxonomy" id="2773716"/>
    <lineage>
        <taxon>Eukaryota</taxon>
        <taxon>Fungi</taxon>
        <taxon>Dikarya</taxon>
        <taxon>Ascomycota</taxon>
        <taxon>Pezizomycotina</taxon>
        <taxon>Dothideomycetes</taxon>
        <taxon>Dothideomycetidae</taxon>
        <taxon>Dothideales</taxon>
        <taxon>Saccotheciaceae</taxon>
        <taxon>Aureobasidium</taxon>
    </lineage>
</organism>
<dbReference type="PANTHER" id="PTHR47424:SF3">
    <property type="entry name" value="REGULATORY PROTEIN GAL4"/>
    <property type="match status" value="1"/>
</dbReference>
<keyword evidence="4" id="KW-0804">Transcription</keyword>
<dbReference type="SUPFAM" id="SSF57701">
    <property type="entry name" value="Zn2/Cys6 DNA-binding domain"/>
    <property type="match status" value="1"/>
</dbReference>
<evidence type="ECO:0000256" key="1">
    <source>
        <dbReference type="ARBA" id="ARBA00022723"/>
    </source>
</evidence>
<dbReference type="Pfam" id="PF00172">
    <property type="entry name" value="Zn_clus"/>
    <property type="match status" value="1"/>
</dbReference>
<dbReference type="OrthoDB" id="3364175at2759"/>
<proteinExistence type="predicted"/>
<dbReference type="GO" id="GO:0006351">
    <property type="term" value="P:DNA-templated transcription"/>
    <property type="evidence" value="ECO:0007669"/>
    <property type="project" value="InterPro"/>
</dbReference>
<feature type="coiled-coil region" evidence="6">
    <location>
        <begin position="55"/>
        <end position="89"/>
    </location>
</feature>
<dbReference type="Pfam" id="PF04082">
    <property type="entry name" value="Fungal_trans"/>
    <property type="match status" value="1"/>
</dbReference>